<dbReference type="Gene3D" id="3.30.565.10">
    <property type="entry name" value="Histidine kinase-like ATPase, C-terminal domain"/>
    <property type="match status" value="1"/>
</dbReference>
<dbReference type="EMBL" id="BHZE01000011">
    <property type="protein sequence ID" value="GCD77794.1"/>
    <property type="molecule type" value="Genomic_DNA"/>
</dbReference>
<dbReference type="GO" id="GO:0000155">
    <property type="term" value="F:phosphorelay sensor kinase activity"/>
    <property type="evidence" value="ECO:0007669"/>
    <property type="project" value="InterPro"/>
</dbReference>
<evidence type="ECO:0000256" key="2">
    <source>
        <dbReference type="ARBA" id="ARBA00012438"/>
    </source>
</evidence>
<gene>
    <name evidence="6" type="ORF">JCM31826_12760</name>
</gene>
<evidence type="ECO:0000256" key="3">
    <source>
        <dbReference type="ARBA" id="ARBA00022553"/>
    </source>
</evidence>
<feature type="transmembrane region" description="Helical" evidence="4">
    <location>
        <begin position="283"/>
        <end position="303"/>
    </location>
</feature>
<proteinExistence type="predicted"/>
<dbReference type="InterPro" id="IPR005467">
    <property type="entry name" value="His_kinase_dom"/>
</dbReference>
<dbReference type="SUPFAM" id="SSF47384">
    <property type="entry name" value="Homodimeric domain of signal transducing histidine kinase"/>
    <property type="match status" value="1"/>
</dbReference>
<accession>A0A401XLD2</accession>
<reference evidence="6 7" key="1">
    <citation type="submission" date="2018-11" db="EMBL/GenBank/DDBJ databases">
        <title>Schleiferia aggregans sp. nov., a moderately thermophilic heterotrophic bacterium isolated from microbial mats at a terrestrial hot spring.</title>
        <authorList>
            <person name="Iino T."/>
            <person name="Ohkuma M."/>
            <person name="Haruta S."/>
        </authorList>
    </citation>
    <scope>NUCLEOTIDE SEQUENCE [LARGE SCALE GENOMIC DNA]</scope>
    <source>
        <strain evidence="6 7">LA</strain>
    </source>
</reference>
<dbReference type="PRINTS" id="PR00344">
    <property type="entry name" value="BCTRLSENSOR"/>
</dbReference>
<dbReference type="SUPFAM" id="SSF55874">
    <property type="entry name" value="ATPase domain of HSP90 chaperone/DNA topoisomerase II/histidine kinase"/>
    <property type="match status" value="1"/>
</dbReference>
<organism evidence="6 7">
    <name type="scientific">Thermaurantimonas aggregans</name>
    <dbReference type="NCBI Taxonomy" id="2173829"/>
    <lineage>
        <taxon>Bacteria</taxon>
        <taxon>Pseudomonadati</taxon>
        <taxon>Bacteroidota</taxon>
        <taxon>Flavobacteriia</taxon>
        <taxon>Flavobacteriales</taxon>
        <taxon>Schleiferiaceae</taxon>
        <taxon>Thermaurantimonas</taxon>
    </lineage>
</organism>
<feature type="domain" description="Histidine kinase" evidence="5">
    <location>
        <begin position="350"/>
        <end position="560"/>
    </location>
</feature>
<protein>
    <recommendedName>
        <fullName evidence="2">histidine kinase</fullName>
        <ecNumber evidence="2">2.7.13.3</ecNumber>
    </recommendedName>
</protein>
<dbReference type="InterPro" id="IPR036890">
    <property type="entry name" value="HATPase_C_sf"/>
</dbReference>
<dbReference type="CDD" id="cd00075">
    <property type="entry name" value="HATPase"/>
    <property type="match status" value="1"/>
</dbReference>
<dbReference type="InterPro" id="IPR036097">
    <property type="entry name" value="HisK_dim/P_sf"/>
</dbReference>
<dbReference type="CDD" id="cd00082">
    <property type="entry name" value="HisKA"/>
    <property type="match status" value="1"/>
</dbReference>
<dbReference type="InterPro" id="IPR004358">
    <property type="entry name" value="Sig_transdc_His_kin-like_C"/>
</dbReference>
<evidence type="ECO:0000256" key="1">
    <source>
        <dbReference type="ARBA" id="ARBA00000085"/>
    </source>
</evidence>
<dbReference type="Gene3D" id="1.10.287.130">
    <property type="match status" value="1"/>
</dbReference>
<dbReference type="PROSITE" id="PS50109">
    <property type="entry name" value="HIS_KIN"/>
    <property type="match status" value="1"/>
</dbReference>
<dbReference type="Pfam" id="PF02518">
    <property type="entry name" value="HATPase_c"/>
    <property type="match status" value="1"/>
</dbReference>
<evidence type="ECO:0000256" key="4">
    <source>
        <dbReference type="SAM" id="Phobius"/>
    </source>
</evidence>
<keyword evidence="4" id="KW-0812">Transmembrane</keyword>
<sequence>MVANKLLKFDEATSYLIEILYHTRQENTYNEYEHAARLFQLANILYNKESYLESKDFLNEVIRILQTYSPTEDLEIYKSLFLLFHAQKLLANNYIQIHFYDSANVPINRAFSLIDSILTLDPESRQYIEMFKTDLQYIYAKYYLQKENYKKADSLLYLINSNYSNSNYYQKIRFRSGVLLALSYLKQNKREKAQKIIDSIEIYSYNYKDKLSAEFYDIKSQICAKLNDYECAYKSKLLSKSIIDSISSVILLSNKINATREYLNLLNVISQEKYLKKIQKDKFKIIFISLFSVILLIMLYMLYRQIKKNKILLNHERFLSSELKKKNSELTETINQLKDSQQYNKFLIKHLAHDLRNPLLSIKGLAEIASADAKSEVIREYLELIEKQTSISLDYINYLLNSSKGITKKELQCINIIADKSIQANSLMALQKNILLKREYENTCYCYVDFYKIWSLFNNLLNNAIKFSKRGSVVKISISLTGSEVTIKVTDSGIGIPSTDIEKILSDEMPKGRPGTDGEISYGIGLKLCKQIVMEHDGRFYIFSEEGKGSTFVIILPCGFSNKIEKSSSPTETLETS</sequence>
<dbReference type="SMART" id="SM00387">
    <property type="entry name" value="HATPase_c"/>
    <property type="match status" value="1"/>
</dbReference>
<keyword evidence="4" id="KW-1133">Transmembrane helix</keyword>
<keyword evidence="3" id="KW-0597">Phosphoprotein</keyword>
<dbReference type="InterPro" id="IPR003594">
    <property type="entry name" value="HATPase_dom"/>
</dbReference>
<comment type="catalytic activity">
    <reaction evidence="1">
        <text>ATP + protein L-histidine = ADP + protein N-phospho-L-histidine.</text>
        <dbReference type="EC" id="2.7.13.3"/>
    </reaction>
</comment>
<dbReference type="Proteomes" id="UP000286715">
    <property type="component" value="Unassembled WGS sequence"/>
</dbReference>
<dbReference type="PANTHER" id="PTHR43547:SF2">
    <property type="entry name" value="HYBRID SIGNAL TRANSDUCTION HISTIDINE KINASE C"/>
    <property type="match status" value="1"/>
</dbReference>
<dbReference type="PANTHER" id="PTHR43547">
    <property type="entry name" value="TWO-COMPONENT HISTIDINE KINASE"/>
    <property type="match status" value="1"/>
</dbReference>
<keyword evidence="7" id="KW-1185">Reference proteome</keyword>
<dbReference type="InterPro" id="IPR003661">
    <property type="entry name" value="HisK_dim/P_dom"/>
</dbReference>
<evidence type="ECO:0000259" key="5">
    <source>
        <dbReference type="PROSITE" id="PS50109"/>
    </source>
</evidence>
<dbReference type="EC" id="2.7.13.3" evidence="2"/>
<dbReference type="Pfam" id="PF00512">
    <property type="entry name" value="HisKA"/>
    <property type="match status" value="1"/>
</dbReference>
<name>A0A401XLD2_9FLAO</name>
<evidence type="ECO:0000313" key="7">
    <source>
        <dbReference type="Proteomes" id="UP000286715"/>
    </source>
</evidence>
<comment type="caution">
    <text evidence="6">The sequence shown here is derived from an EMBL/GenBank/DDBJ whole genome shotgun (WGS) entry which is preliminary data.</text>
</comment>
<dbReference type="SMART" id="SM00388">
    <property type="entry name" value="HisKA"/>
    <property type="match status" value="1"/>
</dbReference>
<evidence type="ECO:0000313" key="6">
    <source>
        <dbReference type="EMBL" id="GCD77794.1"/>
    </source>
</evidence>
<dbReference type="AlphaFoldDB" id="A0A401XLD2"/>
<keyword evidence="4" id="KW-0472">Membrane</keyword>